<dbReference type="EMBL" id="JBDKXB010000005">
    <property type="protein sequence ID" value="MEY6432021.1"/>
    <property type="molecule type" value="Genomic_DNA"/>
</dbReference>
<feature type="signal peptide" evidence="6">
    <location>
        <begin position="1"/>
        <end position="24"/>
    </location>
</feature>
<protein>
    <submittedName>
        <fullName evidence="7">Sulfate ABC transporter substrate-binding protein</fullName>
    </submittedName>
</protein>
<dbReference type="InterPro" id="IPR034408">
    <property type="entry name" value="Sulphate/thiosulphate_BS"/>
</dbReference>
<sequence length="334" mass="36710">MRFSSRPLILATALALSTLTAAQAETRLLNVSYDPTREFYREYNELFNTWWTAQGNPPVSVQQSHGGSGAQARAVIDGLDAQVLTLAMSADIDAVASRTGKVPQDWQELLPENSAPYTSTIVFIVRAGNPKNIKDWDDLLREDVSVITPNPKTSGVARWNYLAAWAYADRKFGGDEEKIREFVGNVYRNVPVLDTAARGATTTFVQRGIGDVLLNWENEAFLALAEFGTDTFAVVLPSVSILAEPVVALVEGNLHNDEQAAAARAYLQYLFSPAAQALTFKHGYRGFDTSAADPADVERFPEIERVSVNRYGGWAAVQPEHFGDGGIFDQIFEE</sequence>
<dbReference type="CDD" id="cd01005">
    <property type="entry name" value="PBP2_CysP"/>
    <property type="match status" value="1"/>
</dbReference>
<dbReference type="SUPFAM" id="SSF53850">
    <property type="entry name" value="Periplasmic binding protein-like II"/>
    <property type="match status" value="1"/>
</dbReference>
<comment type="subcellular location">
    <subcellularLocation>
        <location evidence="1">Periplasm</location>
    </subcellularLocation>
</comment>
<evidence type="ECO:0000256" key="1">
    <source>
        <dbReference type="ARBA" id="ARBA00004418"/>
    </source>
</evidence>
<dbReference type="RefSeq" id="WP_369666396.1">
    <property type="nucleotide sequence ID" value="NZ_JBDKXB010000005.1"/>
</dbReference>
<evidence type="ECO:0000256" key="6">
    <source>
        <dbReference type="SAM" id="SignalP"/>
    </source>
</evidence>
<dbReference type="Gene3D" id="3.40.190.10">
    <property type="entry name" value="Periplasmic binding protein-like II"/>
    <property type="match status" value="2"/>
</dbReference>
<name>A0ABV4BBZ9_9GAMM</name>
<keyword evidence="5" id="KW-0574">Periplasm</keyword>
<keyword evidence="4 6" id="KW-0732">Signal</keyword>
<evidence type="ECO:0000256" key="4">
    <source>
        <dbReference type="ARBA" id="ARBA00022729"/>
    </source>
</evidence>
<evidence type="ECO:0000256" key="2">
    <source>
        <dbReference type="ARBA" id="ARBA00006099"/>
    </source>
</evidence>
<dbReference type="NCBIfam" id="NF008022">
    <property type="entry name" value="PRK10752.1"/>
    <property type="match status" value="1"/>
</dbReference>
<dbReference type="Pfam" id="PF13531">
    <property type="entry name" value="SBP_bac_11"/>
    <property type="match status" value="1"/>
</dbReference>
<reference evidence="7 8" key="1">
    <citation type="submission" date="2024-05" db="EMBL/GenBank/DDBJ databases">
        <title>Genome Sequence and Characterization of the New Strain Purple Sulfur Bacterium of Genus Thioalkalicoccus.</title>
        <authorList>
            <person name="Bryantseva I.A."/>
            <person name="Kyndt J.A."/>
            <person name="Imhoff J.F."/>
        </authorList>
    </citation>
    <scope>NUCLEOTIDE SEQUENCE [LARGE SCALE GENOMIC DNA]</scope>
    <source>
        <strain evidence="7 8">Um2</strain>
    </source>
</reference>
<dbReference type="PROSITE" id="PS00757">
    <property type="entry name" value="PROK_SULFATE_BIND_2"/>
    <property type="match status" value="1"/>
</dbReference>
<evidence type="ECO:0000256" key="3">
    <source>
        <dbReference type="ARBA" id="ARBA00022448"/>
    </source>
</evidence>
<evidence type="ECO:0000313" key="8">
    <source>
        <dbReference type="Proteomes" id="UP001564408"/>
    </source>
</evidence>
<comment type="caution">
    <text evidence="7">The sequence shown here is derived from an EMBL/GenBank/DDBJ whole genome shotgun (WGS) entry which is preliminary data.</text>
</comment>
<gene>
    <name evidence="7" type="ORF">ABC977_06305</name>
</gene>
<dbReference type="Proteomes" id="UP001564408">
    <property type="component" value="Unassembled WGS sequence"/>
</dbReference>
<accession>A0ABV4BBZ9</accession>
<dbReference type="PANTHER" id="PTHR30368">
    <property type="entry name" value="SULFATE-BINDING PROTEIN"/>
    <property type="match status" value="1"/>
</dbReference>
<comment type="similarity">
    <text evidence="2">Belongs to the prokaryotic sulfate-binding protein family.</text>
</comment>
<dbReference type="NCBIfam" id="TIGR00971">
    <property type="entry name" value="3a0106s03"/>
    <property type="match status" value="1"/>
</dbReference>
<evidence type="ECO:0000313" key="7">
    <source>
        <dbReference type="EMBL" id="MEY6432021.1"/>
    </source>
</evidence>
<dbReference type="NCBIfam" id="NF008106">
    <property type="entry name" value="PRK10852.1"/>
    <property type="match status" value="1"/>
</dbReference>
<keyword evidence="8" id="KW-1185">Reference proteome</keyword>
<feature type="chain" id="PRO_5046869252" evidence="6">
    <location>
        <begin position="25"/>
        <end position="334"/>
    </location>
</feature>
<evidence type="ECO:0000256" key="5">
    <source>
        <dbReference type="ARBA" id="ARBA00022764"/>
    </source>
</evidence>
<dbReference type="InterPro" id="IPR005669">
    <property type="entry name" value="Thiosulph/SO4-bd"/>
</dbReference>
<proteinExistence type="inferred from homology"/>
<organism evidence="7 8">
    <name type="scientific">Thioalkalicoccus limnaeus</name>
    <dbReference type="NCBI Taxonomy" id="120681"/>
    <lineage>
        <taxon>Bacteria</taxon>
        <taxon>Pseudomonadati</taxon>
        <taxon>Pseudomonadota</taxon>
        <taxon>Gammaproteobacteria</taxon>
        <taxon>Chromatiales</taxon>
        <taxon>Chromatiaceae</taxon>
        <taxon>Thioalkalicoccus</taxon>
    </lineage>
</organism>
<keyword evidence="3" id="KW-0813">Transport</keyword>
<dbReference type="PANTHER" id="PTHR30368:SF2">
    <property type="entry name" value="SULFATE-BINDING PROTEIN"/>
    <property type="match status" value="1"/>
</dbReference>